<reference evidence="2" key="1">
    <citation type="journal article" date="2019" name="Int. J. Syst. Evol. Microbiol.">
        <title>The Global Catalogue of Microorganisms (GCM) 10K type strain sequencing project: providing services to taxonomists for standard genome sequencing and annotation.</title>
        <authorList>
            <consortium name="The Broad Institute Genomics Platform"/>
            <consortium name="The Broad Institute Genome Sequencing Center for Infectious Disease"/>
            <person name="Wu L."/>
            <person name="Ma J."/>
        </authorList>
    </citation>
    <scope>NUCLEOTIDE SEQUENCE [LARGE SCALE GENOMIC DNA]</scope>
    <source>
        <strain evidence="2">JCM 31920</strain>
    </source>
</reference>
<evidence type="ECO:0000313" key="2">
    <source>
        <dbReference type="Proteomes" id="UP001501508"/>
    </source>
</evidence>
<dbReference type="EMBL" id="BAABEY010000016">
    <property type="protein sequence ID" value="GAA4436924.1"/>
    <property type="molecule type" value="Genomic_DNA"/>
</dbReference>
<dbReference type="Proteomes" id="UP001501508">
    <property type="component" value="Unassembled WGS sequence"/>
</dbReference>
<evidence type="ECO:0008006" key="3">
    <source>
        <dbReference type="Google" id="ProtNLM"/>
    </source>
</evidence>
<name>A0ABP8LWY2_9BACT</name>
<protein>
    <recommendedName>
        <fullName evidence="3">Phytase-like domain-containing protein</fullName>
    </recommendedName>
</protein>
<keyword evidence="2" id="KW-1185">Reference proteome</keyword>
<evidence type="ECO:0000313" key="1">
    <source>
        <dbReference type="EMBL" id="GAA4436924.1"/>
    </source>
</evidence>
<comment type="caution">
    <text evidence="1">The sequence shown here is derived from an EMBL/GenBank/DDBJ whole genome shotgun (WGS) entry which is preliminary data.</text>
</comment>
<organism evidence="1 2">
    <name type="scientific">Ravibacter arvi</name>
    <dbReference type="NCBI Taxonomy" id="2051041"/>
    <lineage>
        <taxon>Bacteria</taxon>
        <taxon>Pseudomonadati</taxon>
        <taxon>Bacteroidota</taxon>
        <taxon>Cytophagia</taxon>
        <taxon>Cytophagales</taxon>
        <taxon>Spirosomataceae</taxon>
        <taxon>Ravibacter</taxon>
    </lineage>
</organism>
<dbReference type="RefSeq" id="WP_345027763.1">
    <property type="nucleotide sequence ID" value="NZ_BAABEY010000016.1"/>
</dbReference>
<proteinExistence type="predicted"/>
<sequence>MTLFMFSRFLFGVFFWFCLGVGSLYAQHPDPKVVPIRLPDSLRSGSREFSGLAIHGDRLFLLCENRDDHLKKPTQGIYSLKLAELDRCLADTNTVIEDFAYHHLAGLDEVSRRIKGYQGLESIAFAGDKFFVTVESSMDADAGYLLTGIFSNHTFELDTSRVLALPKPKLPDGSHVFNAGFEALVPLGRRLFAFYEFNGFINNYAYKINVARASRTPVRVDKTPFRLTDMTRWKGRRTVAINYFFPLKAEAIYQEGLAGEDSVWIHNSNGSLRPFARLVVCRVGRKRVKIEKSYAMPEKYWTSNWEGITRYRNGVLLVNDKFTKGGKPESQLIFVSLKSE</sequence>
<accession>A0ABP8LWY2</accession>
<gene>
    <name evidence="1" type="ORF">GCM10023091_15470</name>
</gene>